<proteinExistence type="predicted"/>
<evidence type="ECO:0000313" key="3">
    <source>
        <dbReference type="Proteomes" id="UP000192578"/>
    </source>
</evidence>
<sequence>MESSPQKCPLTTSTSGWQRQLPSCSPTAAKFFKLPAQQLDPYGPKPGSNNALKEVDSRVSDDLVPSRGDNQQTLMVIVGNGPINCNRGMKSVQWNVKCPDAGLAPLGRKPGSDGKMSCASLAVEVGHTESLSALRRDIGTLFLPQSGVYIAVAVKIHCKRADPQRQDGNVKNVITVAPQDAKQFAKRNALLEESWPNVKLPIPLLFEDFPQDGRRARTAKHKIFMTLGAISDNVESNEELPRARYTAGADTLPRTAVQQGDVVLGHSENTLNLRYSGWAVFSLV</sequence>
<dbReference type="EMBL" id="MTYJ01000033">
    <property type="protein sequence ID" value="OQV20084.1"/>
    <property type="molecule type" value="Genomic_DNA"/>
</dbReference>
<evidence type="ECO:0000313" key="2">
    <source>
        <dbReference type="EMBL" id="OQV20084.1"/>
    </source>
</evidence>
<reference evidence="3" key="1">
    <citation type="submission" date="2017-01" db="EMBL/GenBank/DDBJ databases">
        <title>Comparative genomics of anhydrobiosis in the tardigrade Hypsibius dujardini.</title>
        <authorList>
            <person name="Yoshida Y."/>
            <person name="Koutsovoulos G."/>
            <person name="Laetsch D."/>
            <person name="Stevens L."/>
            <person name="Kumar S."/>
            <person name="Horikawa D."/>
            <person name="Ishino K."/>
            <person name="Komine S."/>
            <person name="Tomita M."/>
            <person name="Blaxter M."/>
            <person name="Arakawa K."/>
        </authorList>
    </citation>
    <scope>NUCLEOTIDE SEQUENCE [LARGE SCALE GENOMIC DNA]</scope>
    <source>
        <strain evidence="3">Z151</strain>
    </source>
</reference>
<evidence type="ECO:0000256" key="1">
    <source>
        <dbReference type="SAM" id="MobiDB-lite"/>
    </source>
</evidence>
<dbReference type="Proteomes" id="UP000192578">
    <property type="component" value="Unassembled WGS sequence"/>
</dbReference>
<feature type="region of interest" description="Disordered" evidence="1">
    <location>
        <begin position="1"/>
        <end position="22"/>
    </location>
</feature>
<name>A0A1W0WY09_HYPEX</name>
<dbReference type="AlphaFoldDB" id="A0A1W0WY09"/>
<protein>
    <submittedName>
        <fullName evidence="2">Uncharacterized protein</fullName>
    </submittedName>
</protein>
<gene>
    <name evidence="2" type="ORF">BV898_05877</name>
</gene>
<organism evidence="2 3">
    <name type="scientific">Hypsibius exemplaris</name>
    <name type="common">Freshwater tardigrade</name>
    <dbReference type="NCBI Taxonomy" id="2072580"/>
    <lineage>
        <taxon>Eukaryota</taxon>
        <taxon>Metazoa</taxon>
        <taxon>Ecdysozoa</taxon>
        <taxon>Tardigrada</taxon>
        <taxon>Eutardigrada</taxon>
        <taxon>Parachela</taxon>
        <taxon>Hypsibioidea</taxon>
        <taxon>Hypsibiidae</taxon>
        <taxon>Hypsibius</taxon>
    </lineage>
</organism>
<accession>A0A1W0WY09</accession>
<keyword evidence="3" id="KW-1185">Reference proteome</keyword>
<comment type="caution">
    <text evidence="2">The sequence shown here is derived from an EMBL/GenBank/DDBJ whole genome shotgun (WGS) entry which is preliminary data.</text>
</comment>